<dbReference type="GO" id="GO:0016020">
    <property type="term" value="C:membrane"/>
    <property type="evidence" value="ECO:0007669"/>
    <property type="project" value="UniProtKB-SubCell"/>
</dbReference>
<feature type="domain" description="Major facilitator superfamily (MFS) profile" evidence="6">
    <location>
        <begin position="1"/>
        <end position="108"/>
    </location>
</feature>
<evidence type="ECO:0000256" key="1">
    <source>
        <dbReference type="ARBA" id="ARBA00004141"/>
    </source>
</evidence>
<organism evidence="7 8">
    <name type="scientific">Portunus trituberculatus</name>
    <name type="common">Swimming crab</name>
    <name type="synonym">Neptunus trituberculatus</name>
    <dbReference type="NCBI Taxonomy" id="210409"/>
    <lineage>
        <taxon>Eukaryota</taxon>
        <taxon>Metazoa</taxon>
        <taxon>Ecdysozoa</taxon>
        <taxon>Arthropoda</taxon>
        <taxon>Crustacea</taxon>
        <taxon>Multicrustacea</taxon>
        <taxon>Malacostraca</taxon>
        <taxon>Eumalacostraca</taxon>
        <taxon>Eucarida</taxon>
        <taxon>Decapoda</taxon>
        <taxon>Pleocyemata</taxon>
        <taxon>Brachyura</taxon>
        <taxon>Eubrachyura</taxon>
        <taxon>Portunoidea</taxon>
        <taxon>Portunidae</taxon>
        <taxon>Portuninae</taxon>
        <taxon>Portunus</taxon>
    </lineage>
</organism>
<dbReference type="AlphaFoldDB" id="A0A5B7HBD8"/>
<dbReference type="GO" id="GO:0022857">
    <property type="term" value="F:transmembrane transporter activity"/>
    <property type="evidence" value="ECO:0007669"/>
    <property type="project" value="InterPro"/>
</dbReference>
<gene>
    <name evidence="7" type="primary">ght7</name>
    <name evidence="7" type="ORF">E2C01_060197</name>
</gene>
<dbReference type="InterPro" id="IPR005829">
    <property type="entry name" value="Sugar_transporter_CS"/>
</dbReference>
<dbReference type="Gene3D" id="1.20.1250.20">
    <property type="entry name" value="MFS general substrate transporter like domains"/>
    <property type="match status" value="1"/>
</dbReference>
<feature type="transmembrane region" description="Helical" evidence="5">
    <location>
        <begin position="12"/>
        <end position="32"/>
    </location>
</feature>
<evidence type="ECO:0000256" key="4">
    <source>
        <dbReference type="ARBA" id="ARBA00023136"/>
    </source>
</evidence>
<evidence type="ECO:0000313" key="7">
    <source>
        <dbReference type="EMBL" id="MPC66054.1"/>
    </source>
</evidence>
<dbReference type="InterPro" id="IPR036259">
    <property type="entry name" value="MFS_trans_sf"/>
</dbReference>
<reference evidence="7 8" key="1">
    <citation type="submission" date="2019-05" db="EMBL/GenBank/DDBJ databases">
        <title>Another draft genome of Portunus trituberculatus and its Hox gene families provides insights of decapod evolution.</title>
        <authorList>
            <person name="Jeong J.-H."/>
            <person name="Song I."/>
            <person name="Kim S."/>
            <person name="Choi T."/>
            <person name="Kim D."/>
            <person name="Ryu S."/>
            <person name="Kim W."/>
        </authorList>
    </citation>
    <scope>NUCLEOTIDE SEQUENCE [LARGE SCALE GENOMIC DNA]</scope>
    <source>
        <tissue evidence="7">Muscle</tissue>
    </source>
</reference>
<evidence type="ECO:0000313" key="8">
    <source>
        <dbReference type="Proteomes" id="UP000324222"/>
    </source>
</evidence>
<dbReference type="PANTHER" id="PTHR48021:SF1">
    <property type="entry name" value="GH07001P-RELATED"/>
    <property type="match status" value="1"/>
</dbReference>
<dbReference type="PROSITE" id="PS00217">
    <property type="entry name" value="SUGAR_TRANSPORT_2"/>
    <property type="match status" value="1"/>
</dbReference>
<dbReference type="SUPFAM" id="SSF103473">
    <property type="entry name" value="MFS general substrate transporter"/>
    <property type="match status" value="1"/>
</dbReference>
<dbReference type="PANTHER" id="PTHR48021">
    <property type="match status" value="1"/>
</dbReference>
<dbReference type="OrthoDB" id="4142200at2759"/>
<accession>A0A5B7HBD8</accession>
<dbReference type="InterPro" id="IPR050549">
    <property type="entry name" value="MFS_Trehalose_Transporter"/>
</dbReference>
<keyword evidence="3 5" id="KW-1133">Transmembrane helix</keyword>
<keyword evidence="4 5" id="KW-0472">Membrane</keyword>
<dbReference type="Proteomes" id="UP000324222">
    <property type="component" value="Unassembled WGS sequence"/>
</dbReference>
<feature type="transmembrane region" description="Helical" evidence="5">
    <location>
        <begin position="63"/>
        <end position="85"/>
    </location>
</feature>
<sequence length="108" mass="11244">MYSIKLCNEGKFSLLIVGAFFGNLAISPIMSFAGRRPSVILATLFVLTSWLGVALIPSYFGILAARVIGGLGCGALDVAVVTFLAELSPTRKRGMATGMAGAGSMWGK</sequence>
<protein>
    <submittedName>
        <fullName evidence="7">Putative high-affinity hexose transporter ght7</fullName>
    </submittedName>
</protein>
<proteinExistence type="predicted"/>
<evidence type="ECO:0000259" key="6">
    <source>
        <dbReference type="PROSITE" id="PS50850"/>
    </source>
</evidence>
<name>A0A5B7HBD8_PORTR</name>
<evidence type="ECO:0000256" key="2">
    <source>
        <dbReference type="ARBA" id="ARBA00022692"/>
    </source>
</evidence>
<dbReference type="PROSITE" id="PS50850">
    <property type="entry name" value="MFS"/>
    <property type="match status" value="1"/>
</dbReference>
<dbReference type="InterPro" id="IPR005828">
    <property type="entry name" value="MFS_sugar_transport-like"/>
</dbReference>
<comment type="caution">
    <text evidence="7">The sequence shown here is derived from an EMBL/GenBank/DDBJ whole genome shotgun (WGS) entry which is preliminary data.</text>
</comment>
<keyword evidence="2 5" id="KW-0812">Transmembrane</keyword>
<feature type="transmembrane region" description="Helical" evidence="5">
    <location>
        <begin position="39"/>
        <end position="57"/>
    </location>
</feature>
<evidence type="ECO:0000256" key="5">
    <source>
        <dbReference type="SAM" id="Phobius"/>
    </source>
</evidence>
<keyword evidence="8" id="KW-1185">Reference proteome</keyword>
<dbReference type="Pfam" id="PF00083">
    <property type="entry name" value="Sugar_tr"/>
    <property type="match status" value="1"/>
</dbReference>
<evidence type="ECO:0000256" key="3">
    <source>
        <dbReference type="ARBA" id="ARBA00022989"/>
    </source>
</evidence>
<comment type="subcellular location">
    <subcellularLocation>
        <location evidence="1">Membrane</location>
        <topology evidence="1">Multi-pass membrane protein</topology>
    </subcellularLocation>
</comment>
<dbReference type="EMBL" id="VSRR010024202">
    <property type="protein sequence ID" value="MPC66054.1"/>
    <property type="molecule type" value="Genomic_DNA"/>
</dbReference>
<dbReference type="InterPro" id="IPR020846">
    <property type="entry name" value="MFS_dom"/>
</dbReference>